<dbReference type="SUPFAM" id="SSF46626">
    <property type="entry name" value="Cytochrome c"/>
    <property type="match status" value="1"/>
</dbReference>
<gene>
    <name evidence="1" type="ORF">K1X15_15595</name>
</gene>
<organism evidence="1 2">
    <name type="scientific">Devosia salina</name>
    <dbReference type="NCBI Taxonomy" id="2860336"/>
    <lineage>
        <taxon>Bacteria</taxon>
        <taxon>Pseudomonadati</taxon>
        <taxon>Pseudomonadota</taxon>
        <taxon>Alphaproteobacteria</taxon>
        <taxon>Hyphomicrobiales</taxon>
        <taxon>Devosiaceae</taxon>
        <taxon>Devosia</taxon>
    </lineage>
</organism>
<dbReference type="Proteomes" id="UP000825799">
    <property type="component" value="Chromosome"/>
</dbReference>
<protein>
    <recommendedName>
        <fullName evidence="3">Cytochrome c domain-containing protein</fullName>
    </recommendedName>
</protein>
<name>A0ABX8WB79_9HYPH</name>
<proteinExistence type="predicted"/>
<keyword evidence="2" id="KW-1185">Reference proteome</keyword>
<sequence>MRPSLTAALALGIVFGLTSLSLSQNDDVFSFIPDGGRTLLSGLVEAGLPDIALNEITTGEKSSQEWLAFLDESMASVPAVAALDDYQRQTLADYLFYNAPIGTEMTAEALPMDGRDMTLRYCQSCHIVTVVITQSRAREAWLGTMNKPSHVEIDLTPEQREALADYLVVNAGIPIEEVPPELRAGGASY</sequence>
<accession>A0ABX8WB79</accession>
<dbReference type="RefSeq" id="WP_220304526.1">
    <property type="nucleotide sequence ID" value="NZ_CP080590.1"/>
</dbReference>
<evidence type="ECO:0000313" key="1">
    <source>
        <dbReference type="EMBL" id="QYO76033.1"/>
    </source>
</evidence>
<dbReference type="InterPro" id="IPR036909">
    <property type="entry name" value="Cyt_c-like_dom_sf"/>
</dbReference>
<reference evidence="1 2" key="1">
    <citation type="submission" date="2021-08" db="EMBL/GenBank/DDBJ databases">
        <title>Devosia salina sp. nov., isolated from the South China Sea sediment.</title>
        <authorList>
            <person name="Zhou Z."/>
        </authorList>
    </citation>
    <scope>NUCLEOTIDE SEQUENCE [LARGE SCALE GENOMIC DNA]</scope>
    <source>
        <strain evidence="1 2">SCS-3</strain>
    </source>
</reference>
<dbReference type="Gene3D" id="1.10.760.10">
    <property type="entry name" value="Cytochrome c-like domain"/>
    <property type="match status" value="1"/>
</dbReference>
<evidence type="ECO:0000313" key="2">
    <source>
        <dbReference type="Proteomes" id="UP000825799"/>
    </source>
</evidence>
<evidence type="ECO:0008006" key="3">
    <source>
        <dbReference type="Google" id="ProtNLM"/>
    </source>
</evidence>
<dbReference type="EMBL" id="CP080590">
    <property type="protein sequence ID" value="QYO76033.1"/>
    <property type="molecule type" value="Genomic_DNA"/>
</dbReference>